<dbReference type="Pfam" id="PF00210">
    <property type="entry name" value="Ferritin"/>
    <property type="match status" value="1"/>
</dbReference>
<dbReference type="InterPro" id="IPR008331">
    <property type="entry name" value="Ferritin_DPS_dom"/>
</dbReference>
<comment type="caution">
    <text evidence="5">The sequence shown here is derived from an EMBL/GenBank/DDBJ whole genome shotgun (WGS) entry which is preliminary data.</text>
</comment>
<dbReference type="AlphaFoldDB" id="A0A0N1EI04"/>
<gene>
    <name evidence="5" type="ORF">HPU229334_07115</name>
</gene>
<feature type="domain" description="Ferritin/DPS" evidence="4">
    <location>
        <begin position="6"/>
        <end position="144"/>
    </location>
</feature>
<evidence type="ECO:0000313" key="6">
    <source>
        <dbReference type="Proteomes" id="UP000037997"/>
    </source>
</evidence>
<dbReference type="EMBL" id="JNOC01000035">
    <property type="protein sequence ID" value="KPH55592.1"/>
    <property type="molecule type" value="Genomic_DNA"/>
</dbReference>
<dbReference type="Proteomes" id="UP000037997">
    <property type="component" value="Unassembled WGS sequence"/>
</dbReference>
<sequence length="145" mass="16534">MSKIVQQLKQIQADSAVFYIKLHNYHWNVTGMDFHPTHKALEEMYDDMADLMDDVAERVLQIGDKPYVTMKDMLAAAKIKEESATSFDSKTIIKAILPEYEYFLNAFRELSDTANEANDKATIALADEKVANLEKAIWMLKAQLA</sequence>
<dbReference type="InterPro" id="IPR023188">
    <property type="entry name" value="DPS_DNA-bd_CS"/>
</dbReference>
<dbReference type="STRING" id="35818.HPU229336_02310"/>
<comment type="subcellular location">
    <subcellularLocation>
        <location evidence="1">Cytoplasm</location>
    </subcellularLocation>
</comment>
<reference evidence="5 6" key="1">
    <citation type="submission" date="2014-06" db="EMBL/GenBank/DDBJ databases">
        <title>Helicobacter pullorum isolates in fresh chicken meat - phenotypic and genotypic features.</title>
        <authorList>
            <person name="Borges V."/>
            <person name="Santos A."/>
            <person name="Correia C.B."/>
            <person name="Saraiva M."/>
            <person name="Menard A."/>
            <person name="Vieira L."/>
            <person name="Sampaio D.A."/>
            <person name="Gomes J.P."/>
            <person name="Oleastro M."/>
        </authorList>
    </citation>
    <scope>NUCLEOTIDE SEQUENCE [LARGE SCALE GENOMIC DNA]</scope>
    <source>
        <strain evidence="5 6">229334/12</strain>
    </source>
</reference>
<evidence type="ECO:0000259" key="4">
    <source>
        <dbReference type="Pfam" id="PF00210"/>
    </source>
</evidence>
<name>A0A0N1EI04_9HELI</name>
<accession>A0A0N1EI04</accession>
<dbReference type="PANTHER" id="PTHR42932">
    <property type="entry name" value="GENERAL STRESS PROTEIN 20U"/>
    <property type="match status" value="1"/>
</dbReference>
<dbReference type="PIRSF" id="PIRSF005900">
    <property type="entry name" value="Dps"/>
    <property type="match status" value="1"/>
</dbReference>
<evidence type="ECO:0000256" key="2">
    <source>
        <dbReference type="ARBA" id="ARBA00009497"/>
    </source>
</evidence>
<protein>
    <submittedName>
        <fullName evidence="5">DNA polymerase III subunit beta</fullName>
    </submittedName>
</protein>
<dbReference type="PANTHER" id="PTHR42932:SF1">
    <property type="entry name" value="GENERAL STRESS PROTEIN 20U"/>
    <property type="match status" value="1"/>
</dbReference>
<evidence type="ECO:0000256" key="1">
    <source>
        <dbReference type="ARBA" id="ARBA00004496"/>
    </source>
</evidence>
<dbReference type="Gene3D" id="1.20.1260.10">
    <property type="match status" value="1"/>
</dbReference>
<dbReference type="RefSeq" id="WP_005021904.1">
    <property type="nucleotide sequence ID" value="NZ_CABKNZ010000042.1"/>
</dbReference>
<dbReference type="PATRIC" id="fig|35818.11.peg.1408"/>
<dbReference type="PRINTS" id="PR01346">
    <property type="entry name" value="HELNAPAPROT"/>
</dbReference>
<proteinExistence type="inferred from homology"/>
<dbReference type="InterPro" id="IPR012347">
    <property type="entry name" value="Ferritin-like"/>
</dbReference>
<dbReference type="GO" id="GO:0008199">
    <property type="term" value="F:ferric iron binding"/>
    <property type="evidence" value="ECO:0007669"/>
    <property type="project" value="InterPro"/>
</dbReference>
<dbReference type="InterPro" id="IPR002177">
    <property type="entry name" value="DPS_DNA-bd"/>
</dbReference>
<evidence type="ECO:0000256" key="3">
    <source>
        <dbReference type="RuleBase" id="RU003875"/>
    </source>
</evidence>
<dbReference type="SUPFAM" id="SSF47240">
    <property type="entry name" value="Ferritin-like"/>
    <property type="match status" value="1"/>
</dbReference>
<dbReference type="PROSITE" id="PS00819">
    <property type="entry name" value="DPS_2"/>
    <property type="match status" value="1"/>
</dbReference>
<dbReference type="InterPro" id="IPR009078">
    <property type="entry name" value="Ferritin-like_SF"/>
</dbReference>
<evidence type="ECO:0000313" key="5">
    <source>
        <dbReference type="EMBL" id="KPH55592.1"/>
    </source>
</evidence>
<dbReference type="GO" id="GO:0016722">
    <property type="term" value="F:oxidoreductase activity, acting on metal ions"/>
    <property type="evidence" value="ECO:0007669"/>
    <property type="project" value="InterPro"/>
</dbReference>
<comment type="similarity">
    <text evidence="2 3">Belongs to the Dps family.</text>
</comment>
<organism evidence="5 6">
    <name type="scientific">Helicobacter pullorum</name>
    <dbReference type="NCBI Taxonomy" id="35818"/>
    <lineage>
        <taxon>Bacteria</taxon>
        <taxon>Pseudomonadati</taxon>
        <taxon>Campylobacterota</taxon>
        <taxon>Epsilonproteobacteria</taxon>
        <taxon>Campylobacterales</taxon>
        <taxon>Helicobacteraceae</taxon>
        <taxon>Helicobacter</taxon>
    </lineage>
</organism>
<dbReference type="CDD" id="cd01043">
    <property type="entry name" value="DPS"/>
    <property type="match status" value="1"/>
</dbReference>
<dbReference type="GO" id="GO:0005737">
    <property type="term" value="C:cytoplasm"/>
    <property type="evidence" value="ECO:0007669"/>
    <property type="project" value="UniProtKB-SubCell"/>
</dbReference>